<dbReference type="RefSeq" id="WP_328983530.1">
    <property type="nucleotide sequence ID" value="NZ_CP121472.1"/>
</dbReference>
<dbReference type="EC" id="2.4.1.290" evidence="3"/>
<keyword evidence="3" id="KW-0328">Glycosyltransferase</keyword>
<evidence type="ECO:0000313" key="4">
    <source>
        <dbReference type="Proteomes" id="UP001432180"/>
    </source>
</evidence>
<dbReference type="Gene3D" id="3.40.50.2000">
    <property type="entry name" value="Glycogen Phosphorylase B"/>
    <property type="match status" value="2"/>
</dbReference>
<name>A0ABZ0S9J6_9GAMM</name>
<feature type="domain" description="Glycosyltransferase subfamily 4-like N-terminal" evidence="2">
    <location>
        <begin position="18"/>
        <end position="177"/>
    </location>
</feature>
<sequence length="381" mass="42847">MTRPIKVLQFICSTGFYGAERWILALAQYLDPTQVQCDLAVTAESQNPDLQLVREYQSMGLATHAIPMAGRFDPQAIKRLAKLLTTQQFDIIHTHGYKSDILGILAARWAGIPVIVTPHGFENAKDLKLRVFVWLGCKFLRHADQVVPLSPQLMDDSRRHRVPEAKLTYIQNGVNLQEVEAIAAKPQQPQQPKASSAKQKKRIGFIGQLISRKNIREMLDIFEKLAQSRSDVELMLVGDGDDRAALETHASRLTSAADIHFMGFRDDRLELLKSFDLFTMTSTLEGIPRCLMEAAAMGVPVAAYDIPGIDQLVKHQHTGLLAPYGDQATLLSHWNTLLDHPEQGQDLAKAGLEFVHQHYSAKRMAEEYTQIFYRVREAVRA</sequence>
<dbReference type="Pfam" id="PF13439">
    <property type="entry name" value="Glyco_transf_4"/>
    <property type="match status" value="1"/>
</dbReference>
<dbReference type="InterPro" id="IPR028098">
    <property type="entry name" value="Glyco_trans_4-like_N"/>
</dbReference>
<accession>A0ABZ0S9J6</accession>
<reference evidence="3 4" key="1">
    <citation type="journal article" date="2023" name="Microorganisms">
        <title>Thiorhodovibrio frisius and Trv. litoralis spp. nov., Two Novel Members from a Clade of Fastidious Purple Sulfur Bacteria That Exhibit Unique Red-Shifted Light-Harvesting Capabilities.</title>
        <authorList>
            <person name="Methner A."/>
            <person name="Kuzyk S.B."/>
            <person name="Petersen J."/>
            <person name="Bauer S."/>
            <person name="Brinkmann H."/>
            <person name="Sichau K."/>
            <person name="Wanner G."/>
            <person name="Wolf J."/>
            <person name="Neumann-Schaal M."/>
            <person name="Henke P."/>
            <person name="Tank M."/>
            <person name="Sproer C."/>
            <person name="Bunk B."/>
            <person name="Overmann J."/>
        </authorList>
    </citation>
    <scope>NUCLEOTIDE SEQUENCE [LARGE SCALE GENOMIC DNA]</scope>
    <source>
        <strain evidence="3 4">DSM 6702</strain>
    </source>
</reference>
<dbReference type="Pfam" id="PF00534">
    <property type="entry name" value="Glycos_transf_1"/>
    <property type="match status" value="1"/>
</dbReference>
<feature type="domain" description="Glycosyl transferase family 1" evidence="1">
    <location>
        <begin position="190"/>
        <end position="351"/>
    </location>
</feature>
<keyword evidence="3" id="KW-0808">Transferase</keyword>
<evidence type="ECO:0000259" key="1">
    <source>
        <dbReference type="Pfam" id="PF00534"/>
    </source>
</evidence>
<dbReference type="PANTHER" id="PTHR45947">
    <property type="entry name" value="SULFOQUINOVOSYL TRANSFERASE SQD2"/>
    <property type="match status" value="1"/>
</dbReference>
<proteinExistence type="predicted"/>
<dbReference type="EMBL" id="CP121472">
    <property type="protein sequence ID" value="WPL17723.1"/>
    <property type="molecule type" value="Genomic_DNA"/>
</dbReference>
<organism evidence="3 4">
    <name type="scientific">Thiorhodovibrio winogradskyi</name>
    <dbReference type="NCBI Taxonomy" id="77007"/>
    <lineage>
        <taxon>Bacteria</taxon>
        <taxon>Pseudomonadati</taxon>
        <taxon>Pseudomonadota</taxon>
        <taxon>Gammaproteobacteria</taxon>
        <taxon>Chromatiales</taxon>
        <taxon>Chromatiaceae</taxon>
        <taxon>Thiorhodovibrio</taxon>
    </lineage>
</organism>
<keyword evidence="4" id="KW-1185">Reference proteome</keyword>
<gene>
    <name evidence="3" type="primary">pglA_2</name>
    <name evidence="3" type="ORF">Thiowin_02762</name>
</gene>
<evidence type="ECO:0000313" key="3">
    <source>
        <dbReference type="EMBL" id="WPL17723.1"/>
    </source>
</evidence>
<dbReference type="GO" id="GO:0102335">
    <property type="term" value="F:N,N'-diacetylbacillosaminyl-diphospho-undecaprenol alpha-1,3-N-acetylgalactosaminyltransferase activity"/>
    <property type="evidence" value="ECO:0007669"/>
    <property type="project" value="UniProtKB-EC"/>
</dbReference>
<protein>
    <submittedName>
        <fullName evidence="3">N, N'-diacetylbacillosaminyl-diphospho-undecaprenol alpha-1,3-N-acetylgalactosaminyltransferase</fullName>
        <ecNumber evidence="3">2.4.1.290</ecNumber>
    </submittedName>
</protein>
<dbReference type="PANTHER" id="PTHR45947:SF3">
    <property type="entry name" value="SULFOQUINOVOSYL TRANSFERASE SQD2"/>
    <property type="match status" value="1"/>
</dbReference>
<dbReference type="SUPFAM" id="SSF53756">
    <property type="entry name" value="UDP-Glycosyltransferase/glycogen phosphorylase"/>
    <property type="match status" value="1"/>
</dbReference>
<dbReference type="InterPro" id="IPR001296">
    <property type="entry name" value="Glyco_trans_1"/>
</dbReference>
<dbReference type="Proteomes" id="UP001432180">
    <property type="component" value="Chromosome"/>
</dbReference>
<dbReference type="InterPro" id="IPR050194">
    <property type="entry name" value="Glycosyltransferase_grp1"/>
</dbReference>
<evidence type="ECO:0000259" key="2">
    <source>
        <dbReference type="Pfam" id="PF13439"/>
    </source>
</evidence>